<dbReference type="AlphaFoldDB" id="A0A368XIL7"/>
<dbReference type="PANTHER" id="PTHR33930:SF2">
    <property type="entry name" value="BLR3452 PROTEIN"/>
    <property type="match status" value="1"/>
</dbReference>
<evidence type="ECO:0000313" key="3">
    <source>
        <dbReference type="Proteomes" id="UP000252884"/>
    </source>
</evidence>
<dbReference type="NCBIfam" id="TIGR00778">
    <property type="entry name" value="ahpD_dom"/>
    <property type="match status" value="1"/>
</dbReference>
<dbReference type="GO" id="GO:0051920">
    <property type="term" value="F:peroxiredoxin activity"/>
    <property type="evidence" value="ECO:0007669"/>
    <property type="project" value="InterPro"/>
</dbReference>
<dbReference type="SUPFAM" id="SSF69118">
    <property type="entry name" value="AhpD-like"/>
    <property type="match status" value="1"/>
</dbReference>
<reference evidence="2 3" key="1">
    <citation type="submission" date="2018-07" db="EMBL/GenBank/DDBJ databases">
        <title>Genomic Encyclopedia of Type Strains, Phase IV (KMG-IV): sequencing the most valuable type-strain genomes for metagenomic binning, comparative biology and taxonomic classification.</title>
        <authorList>
            <person name="Goeker M."/>
        </authorList>
    </citation>
    <scope>NUCLEOTIDE SEQUENCE [LARGE SCALE GENOMIC DNA]</scope>
    <source>
        <strain evidence="2 3">DSM 21634</strain>
    </source>
</reference>
<dbReference type="PANTHER" id="PTHR33930">
    <property type="entry name" value="ALKYL HYDROPEROXIDE REDUCTASE AHPD"/>
    <property type="match status" value="1"/>
</dbReference>
<dbReference type="Pfam" id="PF02627">
    <property type="entry name" value="CMD"/>
    <property type="match status" value="1"/>
</dbReference>
<evidence type="ECO:0000259" key="1">
    <source>
        <dbReference type="Pfam" id="PF02627"/>
    </source>
</evidence>
<protein>
    <submittedName>
        <fullName evidence="2">AhpD family alkylhydroperoxidase</fullName>
    </submittedName>
</protein>
<organism evidence="2 3">
    <name type="scientific">Pseudorhodoferax soli</name>
    <dbReference type="NCBI Taxonomy" id="545864"/>
    <lineage>
        <taxon>Bacteria</taxon>
        <taxon>Pseudomonadati</taxon>
        <taxon>Pseudomonadota</taxon>
        <taxon>Betaproteobacteria</taxon>
        <taxon>Burkholderiales</taxon>
        <taxon>Comamonadaceae</taxon>
    </lineage>
</organism>
<dbReference type="OrthoDB" id="1683318at2"/>
<comment type="caution">
    <text evidence="2">The sequence shown here is derived from an EMBL/GenBank/DDBJ whole genome shotgun (WGS) entry which is preliminary data.</text>
</comment>
<sequence length="114" mass="12139">MMQDWNAYRGALQERVGDFAALVPDVMEGMAKFSEFVAKPGHLDPKVHELIALAVAVTTRCDGCISVHTQKAAEYGATKEEIAEALGVAIALNAGAALVYSARVLDTHAQLPSK</sequence>
<dbReference type="InterPro" id="IPR003779">
    <property type="entry name" value="CMD-like"/>
</dbReference>
<name>A0A368XIL7_9BURK</name>
<dbReference type="EMBL" id="QPJK01000008">
    <property type="protein sequence ID" value="RCW67862.1"/>
    <property type="molecule type" value="Genomic_DNA"/>
</dbReference>
<dbReference type="InterPro" id="IPR029032">
    <property type="entry name" value="AhpD-like"/>
</dbReference>
<evidence type="ECO:0000313" key="2">
    <source>
        <dbReference type="EMBL" id="RCW67862.1"/>
    </source>
</evidence>
<gene>
    <name evidence="2" type="ORF">DES41_10835</name>
</gene>
<proteinExistence type="predicted"/>
<keyword evidence="3" id="KW-1185">Reference proteome</keyword>
<dbReference type="InterPro" id="IPR004675">
    <property type="entry name" value="AhpD_core"/>
</dbReference>
<dbReference type="Gene3D" id="1.20.1290.10">
    <property type="entry name" value="AhpD-like"/>
    <property type="match status" value="1"/>
</dbReference>
<dbReference type="RefSeq" id="WP_011804725.1">
    <property type="nucleotide sequence ID" value="NZ_QPJK01000008.1"/>
</dbReference>
<accession>A0A368XIL7</accession>
<feature type="domain" description="Carboxymuconolactone decarboxylase-like" evidence="1">
    <location>
        <begin position="24"/>
        <end position="106"/>
    </location>
</feature>
<dbReference type="Proteomes" id="UP000252884">
    <property type="component" value="Unassembled WGS sequence"/>
</dbReference>
<keyword evidence="2" id="KW-0560">Oxidoreductase</keyword>
<keyword evidence="2" id="KW-0575">Peroxidase</keyword>